<feature type="compositionally biased region" description="Polar residues" evidence="1">
    <location>
        <begin position="353"/>
        <end position="363"/>
    </location>
</feature>
<feature type="region of interest" description="Disordered" evidence="1">
    <location>
        <begin position="125"/>
        <end position="197"/>
    </location>
</feature>
<feature type="compositionally biased region" description="Pro residues" evidence="1">
    <location>
        <begin position="307"/>
        <end position="316"/>
    </location>
</feature>
<proteinExistence type="predicted"/>
<dbReference type="EMBL" id="CAKAEH010001346">
    <property type="protein sequence ID" value="CAG9535003.1"/>
    <property type="molecule type" value="Genomic_DNA"/>
</dbReference>
<feature type="region of interest" description="Disordered" evidence="1">
    <location>
        <begin position="347"/>
        <end position="398"/>
    </location>
</feature>
<sequence length="398" mass="44441">MYQLCARIEREGSKGITDDEGPLLVNASQKEKSYAVKAIQHWQVRMDRMRDSLNSMNDETSILIESQPITGHAMHPNTSVSYDSGIGIGMNIRVNRMTGMDSPNGSNYDISVTEIMLRRLHLRSLPSDESSDTGDENKENISPILEPTHNVRASTPIHRDPQSVGTENIVRIFSRPILNEQERERTPSGSSPVGSESVVLRSPLHFSNLSPIRATPRHSPVRRRIRTVTTEEAVDSVSLEDLPEISPFGPNGTPPRTPSPMSFAEIHNDSGHGNSNEVTINEPSANERSMIMEVADMTTSADFVTPPSRPPLPPMAPRKKKMDKSSVRAIDSPSFFPKTTVRLGLKESRFMPSPTNSNISSMVLRSALKPRRSTRIKRMPNRYSIDHRSDLHKKPRKI</sequence>
<name>A0A8J2LXF8_9BILA</name>
<protein>
    <submittedName>
        <fullName evidence="2">Uncharacterized protein</fullName>
    </submittedName>
</protein>
<feature type="region of interest" description="Disordered" evidence="1">
    <location>
        <begin position="301"/>
        <end position="328"/>
    </location>
</feature>
<comment type="caution">
    <text evidence="2">The sequence shown here is derived from an EMBL/GenBank/DDBJ whole genome shotgun (WGS) entry which is preliminary data.</text>
</comment>
<evidence type="ECO:0000256" key="1">
    <source>
        <dbReference type="SAM" id="MobiDB-lite"/>
    </source>
</evidence>
<dbReference type="OrthoDB" id="5830264at2759"/>
<feature type="compositionally biased region" description="Basic residues" evidence="1">
    <location>
        <begin position="368"/>
        <end position="380"/>
    </location>
</feature>
<dbReference type="AlphaFoldDB" id="A0A8J2LXF8"/>
<gene>
    <name evidence="2" type="ORF">CJOHNSTONI_LOCUS5087</name>
</gene>
<keyword evidence="3" id="KW-1185">Reference proteome</keyword>
<reference evidence="2" key="1">
    <citation type="submission" date="2021-09" db="EMBL/GenBank/DDBJ databases">
        <authorList>
            <consortium name="Pathogen Informatics"/>
        </authorList>
    </citation>
    <scope>NUCLEOTIDE SEQUENCE</scope>
</reference>
<evidence type="ECO:0000313" key="3">
    <source>
        <dbReference type="Proteomes" id="UP000746747"/>
    </source>
</evidence>
<organism evidence="2 3">
    <name type="scientific">Cercopithifilaria johnstoni</name>
    <dbReference type="NCBI Taxonomy" id="2874296"/>
    <lineage>
        <taxon>Eukaryota</taxon>
        <taxon>Metazoa</taxon>
        <taxon>Ecdysozoa</taxon>
        <taxon>Nematoda</taxon>
        <taxon>Chromadorea</taxon>
        <taxon>Rhabditida</taxon>
        <taxon>Spirurina</taxon>
        <taxon>Spiruromorpha</taxon>
        <taxon>Filarioidea</taxon>
        <taxon>Onchocercidae</taxon>
        <taxon>Cercopithifilaria</taxon>
    </lineage>
</organism>
<accession>A0A8J2LXF8</accession>
<feature type="compositionally biased region" description="Low complexity" evidence="1">
    <location>
        <begin position="187"/>
        <end position="197"/>
    </location>
</feature>
<evidence type="ECO:0000313" key="2">
    <source>
        <dbReference type="EMBL" id="CAG9535003.1"/>
    </source>
</evidence>
<dbReference type="Proteomes" id="UP000746747">
    <property type="component" value="Unassembled WGS sequence"/>
</dbReference>